<dbReference type="PANTHER" id="PTHR46656:SF3">
    <property type="entry name" value="PUTATIVE-RELATED"/>
    <property type="match status" value="1"/>
</dbReference>
<dbReference type="EMBL" id="CP053085">
    <property type="protein sequence ID" value="QJR36441.1"/>
    <property type="molecule type" value="Genomic_DNA"/>
</dbReference>
<gene>
    <name evidence="2" type="ORF">HKW67_13475</name>
</gene>
<keyword evidence="2" id="KW-0808">Transferase</keyword>
<evidence type="ECO:0000256" key="1">
    <source>
        <dbReference type="SAM" id="MobiDB-lite"/>
    </source>
</evidence>
<dbReference type="GO" id="GO:0016740">
    <property type="term" value="F:transferase activity"/>
    <property type="evidence" value="ECO:0007669"/>
    <property type="project" value="UniProtKB-KW"/>
</dbReference>
<evidence type="ECO:0000313" key="2">
    <source>
        <dbReference type="EMBL" id="QJR36441.1"/>
    </source>
</evidence>
<name>A0A6M4IW71_9BACT</name>
<dbReference type="Gene3D" id="3.40.50.2000">
    <property type="entry name" value="Glycogen Phosphorylase B"/>
    <property type="match status" value="1"/>
</dbReference>
<dbReference type="SUPFAM" id="SSF53756">
    <property type="entry name" value="UDP-Glycosyltransferase/glycogen phosphorylase"/>
    <property type="match status" value="1"/>
</dbReference>
<reference evidence="2 3" key="1">
    <citation type="submission" date="2020-05" db="EMBL/GenBank/DDBJ databases">
        <title>Complete genome sequence of Gemmatimonas greenlandica TET16.</title>
        <authorList>
            <person name="Zeng Y."/>
        </authorList>
    </citation>
    <scope>NUCLEOTIDE SEQUENCE [LARGE SCALE GENOMIC DNA]</scope>
    <source>
        <strain evidence="2 3">TET16</strain>
    </source>
</reference>
<dbReference type="RefSeq" id="WP_171225873.1">
    <property type="nucleotide sequence ID" value="NZ_CP053085.1"/>
</dbReference>
<dbReference type="Pfam" id="PF13692">
    <property type="entry name" value="Glyco_trans_1_4"/>
    <property type="match status" value="1"/>
</dbReference>
<dbReference type="AlphaFoldDB" id="A0A6M4IW71"/>
<feature type="region of interest" description="Disordered" evidence="1">
    <location>
        <begin position="1"/>
        <end position="25"/>
    </location>
</feature>
<dbReference type="KEGG" id="ggr:HKW67_13475"/>
<sequence length="618" mass="66711">MPSTSSSTPNVPALESAQRREDGAPRFHIPAQPLHAAWRETVEEEQSTGVVAELRLFLDAQLEAGDALVDVAPGFGFVSLSAVTAPTGLPSVFVFDDETGTLPLLQSAAREVGGWLDAFVHADFSNDRLVTLVADRIGFEGRVFVHADAISLAPVLQSLNALIVLGRVVAICLSPSANASEASHAEAYALLRSTGFGIHEMRDADGEPSLFATADWDAGTPVIAIAGTATEQPVSALVMEERTPAVVRTPVPTSAAPPSSDRFSFIAPYCRTGYGVVGAHLLREFTQLGVPVAYFPLGNVDRSIVKNDQLGAALARQGEFDDTAPSVRLSQQFDLALHVGRGPRIGFPIFELDSFDASERHHLERQDRLIVTCEWARAVLLENGIWRTPIDIVPLGVDRTVFHEHVPPASKRGRDTVFMSVGKLESRKGQRELLRAFEAAFSPKDAVQLVLICHNAFVDAARLDELLAPFKRSPMASRITLVTKPLPHQKDLAAAMAIADCAVFPARAEGWNLEALEMLAMGKRVIASACTAHTAFLTADNAKLVAIDALEESVPGEHYGRWAAWGDPQHEQLVQHLRDVHGERQRGELAVNHAGVETSKQFSWTASARALMASVSLA</sequence>
<proteinExistence type="predicted"/>
<dbReference type="Proteomes" id="UP000500938">
    <property type="component" value="Chromosome"/>
</dbReference>
<protein>
    <submittedName>
        <fullName evidence="2">Glycosyltransferase family 4 protein</fullName>
    </submittedName>
</protein>
<feature type="compositionally biased region" description="Polar residues" evidence="1">
    <location>
        <begin position="1"/>
        <end position="10"/>
    </location>
</feature>
<dbReference type="PANTHER" id="PTHR46656">
    <property type="entry name" value="PUTATIVE-RELATED"/>
    <property type="match status" value="1"/>
</dbReference>
<organism evidence="2 3">
    <name type="scientific">Gemmatimonas groenlandica</name>
    <dbReference type="NCBI Taxonomy" id="2732249"/>
    <lineage>
        <taxon>Bacteria</taxon>
        <taxon>Pseudomonadati</taxon>
        <taxon>Gemmatimonadota</taxon>
        <taxon>Gemmatimonadia</taxon>
        <taxon>Gemmatimonadales</taxon>
        <taxon>Gemmatimonadaceae</taxon>
        <taxon>Gemmatimonas</taxon>
    </lineage>
</organism>
<accession>A0A6M4IW71</accession>
<evidence type="ECO:0000313" key="3">
    <source>
        <dbReference type="Proteomes" id="UP000500938"/>
    </source>
</evidence>
<keyword evidence="3" id="KW-1185">Reference proteome</keyword>